<dbReference type="InterPro" id="IPR025963">
    <property type="entry name" value="FLgD_Tudor"/>
</dbReference>
<dbReference type="RefSeq" id="WP_171082390.1">
    <property type="nucleotide sequence ID" value="NZ_JABAIV010000002.1"/>
</dbReference>
<dbReference type="GO" id="GO:0044781">
    <property type="term" value="P:bacterial-type flagellum organization"/>
    <property type="evidence" value="ECO:0007669"/>
    <property type="project" value="UniProtKB-UniRule"/>
</dbReference>
<evidence type="ECO:0000256" key="1">
    <source>
        <dbReference type="ARBA" id="ARBA00010577"/>
    </source>
</evidence>
<evidence type="ECO:0000256" key="2">
    <source>
        <dbReference type="ARBA" id="ARBA00016013"/>
    </source>
</evidence>
<reference evidence="8 9" key="1">
    <citation type="submission" date="2020-04" db="EMBL/GenBank/DDBJ databases">
        <title>Massilia sp. nov., a cold adapted bacteria isolated from Arctic soil.</title>
        <authorList>
            <person name="Son J."/>
            <person name="Ka J.-O."/>
        </authorList>
    </citation>
    <scope>NUCLEOTIDE SEQUENCE [LARGE SCALE GENOMIC DNA]</scope>
    <source>
        <strain evidence="8 9">ML15P13</strain>
    </source>
</reference>
<dbReference type="AlphaFoldDB" id="A0A7Y2JY03"/>
<sequence length="237" mass="24669">MTTIANNSPAANITDLMSTMNAKKKVETDSVQADTDKFMTLLVTQLKNQDPLNPLDNAQITSQLAQLSTVTGVNKLNTTLESLKTSYQSAEAMQATNLIGHGVLVEGNKVQLQSGKAILGVELGSAADKVQVVITDPVTGKDVQAIDLGPQAAGVLPLAWDGVPDPKNLDAAGKPVTLPNGNYSFRVVATRGGEALTDAKGLSFDSVASVTTSGKDGIKLNLPVKGSVSMADIKQIL</sequence>
<dbReference type="Gene3D" id="2.30.30.910">
    <property type="match status" value="1"/>
</dbReference>
<dbReference type="Proteomes" id="UP000533905">
    <property type="component" value="Unassembled WGS sequence"/>
</dbReference>
<keyword evidence="8" id="KW-0966">Cell projection</keyword>
<keyword evidence="9" id="KW-1185">Reference proteome</keyword>
<comment type="similarity">
    <text evidence="1 5">Belongs to the FlgD family.</text>
</comment>
<dbReference type="Pfam" id="PF13861">
    <property type="entry name" value="FLgD_tudor"/>
    <property type="match status" value="1"/>
</dbReference>
<proteinExistence type="inferred from homology"/>
<comment type="function">
    <text evidence="4 5">Required for flagellar hook formation. May act as a scaffolding protein.</text>
</comment>
<dbReference type="Pfam" id="PF03963">
    <property type="entry name" value="FlgD"/>
    <property type="match status" value="1"/>
</dbReference>
<keyword evidence="8" id="KW-0282">Flagellum</keyword>
<keyword evidence="3 5" id="KW-1005">Bacterial flagellum biogenesis</keyword>
<keyword evidence="8" id="KW-0969">Cilium</keyword>
<feature type="domain" description="FlgD/Vpr Ig-like" evidence="6">
    <location>
        <begin position="107"/>
        <end position="192"/>
    </location>
</feature>
<evidence type="ECO:0000313" key="9">
    <source>
        <dbReference type="Proteomes" id="UP000533905"/>
    </source>
</evidence>
<dbReference type="Gene3D" id="2.60.40.4070">
    <property type="match status" value="1"/>
</dbReference>
<evidence type="ECO:0000259" key="6">
    <source>
        <dbReference type="Pfam" id="PF13860"/>
    </source>
</evidence>
<dbReference type="InterPro" id="IPR005648">
    <property type="entry name" value="FlgD"/>
</dbReference>
<organism evidence="8 9">
    <name type="scientific">Telluria aromaticivorans</name>
    <dbReference type="NCBI Taxonomy" id="2725995"/>
    <lineage>
        <taxon>Bacteria</taxon>
        <taxon>Pseudomonadati</taxon>
        <taxon>Pseudomonadota</taxon>
        <taxon>Betaproteobacteria</taxon>
        <taxon>Burkholderiales</taxon>
        <taxon>Oxalobacteraceae</taxon>
        <taxon>Telluria group</taxon>
        <taxon>Telluria</taxon>
    </lineage>
</organism>
<evidence type="ECO:0000256" key="5">
    <source>
        <dbReference type="RuleBase" id="RU362076"/>
    </source>
</evidence>
<accession>A0A7Y2JY03</accession>
<feature type="domain" description="FlgD Tudor-like" evidence="7">
    <location>
        <begin position="92"/>
        <end position="234"/>
    </location>
</feature>
<evidence type="ECO:0000256" key="3">
    <source>
        <dbReference type="ARBA" id="ARBA00022795"/>
    </source>
</evidence>
<evidence type="ECO:0000313" key="8">
    <source>
        <dbReference type="EMBL" id="NNG22645.1"/>
    </source>
</evidence>
<comment type="caution">
    <text evidence="8">The sequence shown here is derived from an EMBL/GenBank/DDBJ whole genome shotgun (WGS) entry which is preliminary data.</text>
</comment>
<evidence type="ECO:0000256" key="4">
    <source>
        <dbReference type="ARBA" id="ARBA00024746"/>
    </source>
</evidence>
<dbReference type="InterPro" id="IPR025965">
    <property type="entry name" value="FlgD/Vpr_Ig-like"/>
</dbReference>
<dbReference type="EMBL" id="JABAIV010000002">
    <property type="protein sequence ID" value="NNG22645.1"/>
    <property type="molecule type" value="Genomic_DNA"/>
</dbReference>
<name>A0A7Y2JY03_9BURK</name>
<evidence type="ECO:0000259" key="7">
    <source>
        <dbReference type="Pfam" id="PF13861"/>
    </source>
</evidence>
<dbReference type="Pfam" id="PF13860">
    <property type="entry name" value="FlgD_ig"/>
    <property type="match status" value="1"/>
</dbReference>
<protein>
    <recommendedName>
        <fullName evidence="2 5">Basal-body rod modification protein FlgD</fullName>
    </recommendedName>
</protein>
<gene>
    <name evidence="8" type="ORF">HGB41_06470</name>
</gene>